<evidence type="ECO:0000313" key="3">
    <source>
        <dbReference type="Proteomes" id="UP000001194"/>
    </source>
</evidence>
<keyword evidence="1" id="KW-0472">Membrane</keyword>
<dbReference type="RefSeq" id="XP_001880063.1">
    <property type="nucleotide sequence ID" value="XM_001880028.1"/>
</dbReference>
<dbReference type="AlphaFoldDB" id="B0D7W6"/>
<keyword evidence="1" id="KW-0812">Transmembrane</keyword>
<dbReference type="Proteomes" id="UP000001194">
    <property type="component" value="Unassembled WGS sequence"/>
</dbReference>
<dbReference type="KEGG" id="lbc:LACBIDRAFT_326273"/>
<gene>
    <name evidence="2" type="ORF">LACBIDRAFT_326273</name>
</gene>
<sequence>MTQLGNHEVMAVMGNGNILLIVFMGATLAERRQCYQQLTPTFGQLHNISQSFTLPNQQPSSPQTLWTGRSDIDPHQLSSLLLSANTSIHAIAGLFELWTIVRYIILFFDSGKLQFATATSMHLQGQEGDLERWCREFVEGAHQEVWMCPHCMWMAEDC</sequence>
<keyword evidence="3" id="KW-1185">Reference proteome</keyword>
<name>B0D7W6_LACBS</name>
<keyword evidence="1" id="KW-1133">Transmembrane helix</keyword>
<feature type="transmembrane region" description="Helical" evidence="1">
    <location>
        <begin position="12"/>
        <end position="29"/>
    </location>
</feature>
<reference evidence="2 3" key="1">
    <citation type="journal article" date="2008" name="Nature">
        <title>The genome of Laccaria bicolor provides insights into mycorrhizal symbiosis.</title>
        <authorList>
            <person name="Martin F."/>
            <person name="Aerts A."/>
            <person name="Ahren D."/>
            <person name="Brun A."/>
            <person name="Danchin E.G.J."/>
            <person name="Duchaussoy F."/>
            <person name="Gibon J."/>
            <person name="Kohler A."/>
            <person name="Lindquist E."/>
            <person name="Pereda V."/>
            <person name="Salamov A."/>
            <person name="Shapiro H.J."/>
            <person name="Wuyts J."/>
            <person name="Blaudez D."/>
            <person name="Buee M."/>
            <person name="Brokstein P."/>
            <person name="Canbaeck B."/>
            <person name="Cohen D."/>
            <person name="Courty P.E."/>
            <person name="Coutinho P.M."/>
            <person name="Delaruelle C."/>
            <person name="Detter J.C."/>
            <person name="Deveau A."/>
            <person name="DiFazio S."/>
            <person name="Duplessis S."/>
            <person name="Fraissinet-Tachet L."/>
            <person name="Lucic E."/>
            <person name="Frey-Klett P."/>
            <person name="Fourrey C."/>
            <person name="Feussner I."/>
            <person name="Gay G."/>
            <person name="Grimwood J."/>
            <person name="Hoegger P.J."/>
            <person name="Jain P."/>
            <person name="Kilaru S."/>
            <person name="Labbe J."/>
            <person name="Lin Y.C."/>
            <person name="Legue V."/>
            <person name="Le Tacon F."/>
            <person name="Marmeisse R."/>
            <person name="Melayah D."/>
            <person name="Montanini B."/>
            <person name="Muratet M."/>
            <person name="Nehls U."/>
            <person name="Niculita-Hirzel H."/>
            <person name="Oudot-Le Secq M.P."/>
            <person name="Peter M."/>
            <person name="Quesneville H."/>
            <person name="Rajashekar B."/>
            <person name="Reich M."/>
            <person name="Rouhier N."/>
            <person name="Schmutz J."/>
            <person name="Yin T."/>
            <person name="Chalot M."/>
            <person name="Henrissat B."/>
            <person name="Kuees U."/>
            <person name="Lucas S."/>
            <person name="Van de Peer Y."/>
            <person name="Podila G.K."/>
            <person name="Polle A."/>
            <person name="Pukkila P.J."/>
            <person name="Richardson P.M."/>
            <person name="Rouze P."/>
            <person name="Sanders I.R."/>
            <person name="Stajich J.E."/>
            <person name="Tunlid A."/>
            <person name="Tuskan G."/>
            <person name="Grigoriev I.V."/>
        </authorList>
    </citation>
    <scope>NUCLEOTIDE SEQUENCE [LARGE SCALE GENOMIC DNA]</scope>
    <source>
        <strain evidence="3">S238N-H82 / ATCC MYA-4686</strain>
    </source>
</reference>
<dbReference type="GeneID" id="6075569"/>
<dbReference type="InParanoid" id="B0D7W6"/>
<organism evidence="3">
    <name type="scientific">Laccaria bicolor (strain S238N-H82 / ATCC MYA-4686)</name>
    <name type="common">Bicoloured deceiver</name>
    <name type="synonym">Laccaria laccata var. bicolor</name>
    <dbReference type="NCBI Taxonomy" id="486041"/>
    <lineage>
        <taxon>Eukaryota</taxon>
        <taxon>Fungi</taxon>
        <taxon>Dikarya</taxon>
        <taxon>Basidiomycota</taxon>
        <taxon>Agaricomycotina</taxon>
        <taxon>Agaricomycetes</taxon>
        <taxon>Agaricomycetidae</taxon>
        <taxon>Agaricales</taxon>
        <taxon>Agaricineae</taxon>
        <taxon>Hydnangiaceae</taxon>
        <taxon>Laccaria</taxon>
    </lineage>
</organism>
<protein>
    <submittedName>
        <fullName evidence="2">Predicted protein</fullName>
    </submittedName>
</protein>
<dbReference type="EMBL" id="DS547099">
    <property type="protein sequence ID" value="EDR09714.1"/>
    <property type="molecule type" value="Genomic_DNA"/>
</dbReference>
<accession>B0D7W6</accession>
<dbReference type="HOGENOM" id="CLU_1669668_0_0_1"/>
<proteinExistence type="predicted"/>
<evidence type="ECO:0000256" key="1">
    <source>
        <dbReference type="SAM" id="Phobius"/>
    </source>
</evidence>
<evidence type="ECO:0000313" key="2">
    <source>
        <dbReference type="EMBL" id="EDR09714.1"/>
    </source>
</evidence>